<gene>
    <name evidence="2" type="ORF">M6B38_140885</name>
</gene>
<comment type="caution">
    <text evidence="2">The sequence shown here is derived from an EMBL/GenBank/DDBJ whole genome shotgun (WGS) entry which is preliminary data.</text>
</comment>
<name>A0AAX6FDD6_IRIPA</name>
<protein>
    <submittedName>
        <fullName evidence="2">Uncharacterized protein</fullName>
    </submittedName>
</protein>
<sequence length="45" mass="5061">MRSCYRRIGSDNSSSPTAGRRSISGFDFSDEFENARAIEQDRSNS</sequence>
<dbReference type="Proteomes" id="UP001140949">
    <property type="component" value="Unassembled WGS sequence"/>
</dbReference>
<dbReference type="AlphaFoldDB" id="A0AAX6FDD6"/>
<evidence type="ECO:0000313" key="3">
    <source>
        <dbReference type="Proteomes" id="UP001140949"/>
    </source>
</evidence>
<feature type="region of interest" description="Disordered" evidence="1">
    <location>
        <begin position="1"/>
        <end position="26"/>
    </location>
</feature>
<evidence type="ECO:0000256" key="1">
    <source>
        <dbReference type="SAM" id="MobiDB-lite"/>
    </source>
</evidence>
<accession>A0AAX6FDD6</accession>
<proteinExistence type="predicted"/>
<keyword evidence="3" id="KW-1185">Reference proteome</keyword>
<reference evidence="2" key="1">
    <citation type="journal article" date="2023" name="GigaByte">
        <title>Genome assembly of the bearded iris, Iris pallida Lam.</title>
        <authorList>
            <person name="Bruccoleri R.E."/>
            <person name="Oakeley E.J."/>
            <person name="Faust A.M.E."/>
            <person name="Altorfer M."/>
            <person name="Dessus-Babus S."/>
            <person name="Burckhardt D."/>
            <person name="Oertli M."/>
            <person name="Naumann U."/>
            <person name="Petersen F."/>
            <person name="Wong J."/>
        </authorList>
    </citation>
    <scope>NUCLEOTIDE SEQUENCE</scope>
    <source>
        <strain evidence="2">GSM-AAB239-AS_SAM_17_03QT</strain>
    </source>
</reference>
<evidence type="ECO:0000313" key="2">
    <source>
        <dbReference type="EMBL" id="KAJ6814457.1"/>
    </source>
</evidence>
<reference evidence="2" key="2">
    <citation type="submission" date="2023-04" db="EMBL/GenBank/DDBJ databases">
        <authorList>
            <person name="Bruccoleri R.E."/>
            <person name="Oakeley E.J."/>
            <person name="Faust A.-M."/>
            <person name="Dessus-Babus S."/>
            <person name="Altorfer M."/>
            <person name="Burckhardt D."/>
            <person name="Oertli M."/>
            <person name="Naumann U."/>
            <person name="Petersen F."/>
            <person name="Wong J."/>
        </authorList>
    </citation>
    <scope>NUCLEOTIDE SEQUENCE</scope>
    <source>
        <strain evidence="2">GSM-AAB239-AS_SAM_17_03QT</strain>
        <tissue evidence="2">Leaf</tissue>
    </source>
</reference>
<dbReference type="EMBL" id="JANAVB010029664">
    <property type="protein sequence ID" value="KAJ6814457.1"/>
    <property type="molecule type" value="Genomic_DNA"/>
</dbReference>
<organism evidence="2 3">
    <name type="scientific">Iris pallida</name>
    <name type="common">Sweet iris</name>
    <dbReference type="NCBI Taxonomy" id="29817"/>
    <lineage>
        <taxon>Eukaryota</taxon>
        <taxon>Viridiplantae</taxon>
        <taxon>Streptophyta</taxon>
        <taxon>Embryophyta</taxon>
        <taxon>Tracheophyta</taxon>
        <taxon>Spermatophyta</taxon>
        <taxon>Magnoliopsida</taxon>
        <taxon>Liliopsida</taxon>
        <taxon>Asparagales</taxon>
        <taxon>Iridaceae</taxon>
        <taxon>Iridoideae</taxon>
        <taxon>Irideae</taxon>
        <taxon>Iris</taxon>
    </lineage>
</organism>